<gene>
    <name evidence="1" type="ORF">BDM02DRAFT_1382067</name>
</gene>
<sequence length="100" mass="11744">MPLCLEDRKKENPTGDEKNFVYYWRKLSPDERQVCCILPSSHLILSDTRTMLFRRTRTVLKNLYAIVAFVTCHDVYLMSRLYRLQDRTQAVVSVVSSTVL</sequence>
<accession>A0ACB6ZMX7</accession>
<organism evidence="1 2">
    <name type="scientific">Thelephora ganbajun</name>
    <name type="common">Ganba fungus</name>
    <dbReference type="NCBI Taxonomy" id="370292"/>
    <lineage>
        <taxon>Eukaryota</taxon>
        <taxon>Fungi</taxon>
        <taxon>Dikarya</taxon>
        <taxon>Basidiomycota</taxon>
        <taxon>Agaricomycotina</taxon>
        <taxon>Agaricomycetes</taxon>
        <taxon>Thelephorales</taxon>
        <taxon>Thelephoraceae</taxon>
        <taxon>Thelephora</taxon>
    </lineage>
</organism>
<dbReference type="Proteomes" id="UP000886501">
    <property type="component" value="Unassembled WGS sequence"/>
</dbReference>
<evidence type="ECO:0000313" key="2">
    <source>
        <dbReference type="Proteomes" id="UP000886501"/>
    </source>
</evidence>
<reference evidence="1" key="1">
    <citation type="submission" date="2019-10" db="EMBL/GenBank/DDBJ databases">
        <authorList>
            <consortium name="DOE Joint Genome Institute"/>
            <person name="Kuo A."/>
            <person name="Miyauchi S."/>
            <person name="Kiss E."/>
            <person name="Drula E."/>
            <person name="Kohler A."/>
            <person name="Sanchez-Garcia M."/>
            <person name="Andreopoulos B."/>
            <person name="Barry K.W."/>
            <person name="Bonito G."/>
            <person name="Buee M."/>
            <person name="Carver A."/>
            <person name="Chen C."/>
            <person name="Cichocki N."/>
            <person name="Clum A."/>
            <person name="Culley D."/>
            <person name="Crous P.W."/>
            <person name="Fauchery L."/>
            <person name="Girlanda M."/>
            <person name="Hayes R."/>
            <person name="Keri Z."/>
            <person name="Labutti K."/>
            <person name="Lipzen A."/>
            <person name="Lombard V."/>
            <person name="Magnuson J."/>
            <person name="Maillard F."/>
            <person name="Morin E."/>
            <person name="Murat C."/>
            <person name="Nolan M."/>
            <person name="Ohm R."/>
            <person name="Pangilinan J."/>
            <person name="Pereira M."/>
            <person name="Perotto S."/>
            <person name="Peter M."/>
            <person name="Riley R."/>
            <person name="Sitrit Y."/>
            <person name="Stielow B."/>
            <person name="Szollosi G."/>
            <person name="Zifcakova L."/>
            <person name="Stursova M."/>
            <person name="Spatafora J.W."/>
            <person name="Tedersoo L."/>
            <person name="Vaario L.-M."/>
            <person name="Yamada A."/>
            <person name="Yan M."/>
            <person name="Wang P."/>
            <person name="Xu J."/>
            <person name="Bruns T."/>
            <person name="Baldrian P."/>
            <person name="Vilgalys R."/>
            <person name="Henrissat B."/>
            <person name="Grigoriev I.V."/>
            <person name="Hibbett D."/>
            <person name="Nagy L.G."/>
            <person name="Martin F.M."/>
        </authorList>
    </citation>
    <scope>NUCLEOTIDE SEQUENCE</scope>
    <source>
        <strain evidence="1">P2</strain>
    </source>
</reference>
<evidence type="ECO:0000313" key="1">
    <source>
        <dbReference type="EMBL" id="KAF9650491.1"/>
    </source>
</evidence>
<protein>
    <submittedName>
        <fullName evidence="1">Uncharacterized protein</fullName>
    </submittedName>
</protein>
<keyword evidence="2" id="KW-1185">Reference proteome</keyword>
<name>A0ACB6ZMX7_THEGA</name>
<dbReference type="EMBL" id="MU117984">
    <property type="protein sequence ID" value="KAF9650491.1"/>
    <property type="molecule type" value="Genomic_DNA"/>
</dbReference>
<comment type="caution">
    <text evidence="1">The sequence shown here is derived from an EMBL/GenBank/DDBJ whole genome shotgun (WGS) entry which is preliminary data.</text>
</comment>
<reference evidence="1" key="2">
    <citation type="journal article" date="2020" name="Nat. Commun.">
        <title>Large-scale genome sequencing of mycorrhizal fungi provides insights into the early evolution of symbiotic traits.</title>
        <authorList>
            <person name="Miyauchi S."/>
            <person name="Kiss E."/>
            <person name="Kuo A."/>
            <person name="Drula E."/>
            <person name="Kohler A."/>
            <person name="Sanchez-Garcia M."/>
            <person name="Morin E."/>
            <person name="Andreopoulos B."/>
            <person name="Barry K.W."/>
            <person name="Bonito G."/>
            <person name="Buee M."/>
            <person name="Carver A."/>
            <person name="Chen C."/>
            <person name="Cichocki N."/>
            <person name="Clum A."/>
            <person name="Culley D."/>
            <person name="Crous P.W."/>
            <person name="Fauchery L."/>
            <person name="Girlanda M."/>
            <person name="Hayes R.D."/>
            <person name="Keri Z."/>
            <person name="LaButti K."/>
            <person name="Lipzen A."/>
            <person name="Lombard V."/>
            <person name="Magnuson J."/>
            <person name="Maillard F."/>
            <person name="Murat C."/>
            <person name="Nolan M."/>
            <person name="Ohm R.A."/>
            <person name="Pangilinan J."/>
            <person name="Pereira M.F."/>
            <person name="Perotto S."/>
            <person name="Peter M."/>
            <person name="Pfister S."/>
            <person name="Riley R."/>
            <person name="Sitrit Y."/>
            <person name="Stielow J.B."/>
            <person name="Szollosi G."/>
            <person name="Zifcakova L."/>
            <person name="Stursova M."/>
            <person name="Spatafora J.W."/>
            <person name="Tedersoo L."/>
            <person name="Vaario L.M."/>
            <person name="Yamada A."/>
            <person name="Yan M."/>
            <person name="Wang P."/>
            <person name="Xu J."/>
            <person name="Bruns T."/>
            <person name="Baldrian P."/>
            <person name="Vilgalys R."/>
            <person name="Dunand C."/>
            <person name="Henrissat B."/>
            <person name="Grigoriev I.V."/>
            <person name="Hibbett D."/>
            <person name="Nagy L.G."/>
            <person name="Martin F.M."/>
        </authorList>
    </citation>
    <scope>NUCLEOTIDE SEQUENCE</scope>
    <source>
        <strain evidence="1">P2</strain>
    </source>
</reference>
<proteinExistence type="predicted"/>